<dbReference type="InterPro" id="IPR051783">
    <property type="entry name" value="NAD(P)-dependent_oxidoreduct"/>
</dbReference>
<comment type="caution">
    <text evidence="2">The sequence shown here is derived from an EMBL/GenBank/DDBJ whole genome shotgun (WGS) entry which is preliminary data.</text>
</comment>
<sequence>MPHHVLIAGCGDLGLRVAHDLLASDPATRVWALRRRPPVPAGPDAAQPRLQWVAADLAEPASLQASLPAHLDQVLYCPTPDARDSAHYRRVFVDGLQHLHALPAARRAQRWVFVSSTAVYGEHAGDWIDEHTACAPLGENGRILLQAEEALRMRVPDAVVLRLAGLYGPGRLGLLGRLHRGEAHAPRQPPHWANRMHIEDAAAAARHLLRLDAPAPVYLGGDDTPLPLHVLYAHLAELVGGPAVPDGPPPRGVGSKRLCNARLKASGFELRWPDARAGYAALVQGNTPPEGVRVSA</sequence>
<protein>
    <submittedName>
        <fullName evidence="2">Sugar nucleotide-binding protein</fullName>
    </submittedName>
</protein>
<dbReference type="AlphaFoldDB" id="A0A556AET6"/>
<dbReference type="SUPFAM" id="SSF51735">
    <property type="entry name" value="NAD(P)-binding Rossmann-fold domains"/>
    <property type="match status" value="1"/>
</dbReference>
<dbReference type="GO" id="GO:0005737">
    <property type="term" value="C:cytoplasm"/>
    <property type="evidence" value="ECO:0007669"/>
    <property type="project" value="TreeGrafter"/>
</dbReference>
<dbReference type="Pfam" id="PF01370">
    <property type="entry name" value="Epimerase"/>
    <property type="match status" value="1"/>
</dbReference>
<feature type="domain" description="NAD-dependent epimerase/dehydratase" evidence="1">
    <location>
        <begin position="6"/>
        <end position="197"/>
    </location>
</feature>
<reference evidence="2 3" key="1">
    <citation type="submission" date="2019-07" db="EMBL/GenBank/DDBJ databases">
        <title>Qingshengfaniella alkalisoli gen. nov., sp. nov., isolated from saline soil.</title>
        <authorList>
            <person name="Xu L."/>
            <person name="Huang X.-X."/>
            <person name="Sun J.-Q."/>
        </authorList>
    </citation>
    <scope>NUCLEOTIDE SEQUENCE [LARGE SCALE GENOMIC DNA]</scope>
    <source>
        <strain evidence="2 3">DSM 27279</strain>
    </source>
</reference>
<name>A0A556AET6_9BURK</name>
<dbReference type="EMBL" id="VLTJ01000036">
    <property type="protein sequence ID" value="TSH91383.1"/>
    <property type="molecule type" value="Genomic_DNA"/>
</dbReference>
<keyword evidence="3" id="KW-1185">Reference proteome</keyword>
<dbReference type="RefSeq" id="WP_143949794.1">
    <property type="nucleotide sequence ID" value="NZ_BAABMB010000006.1"/>
</dbReference>
<evidence type="ECO:0000313" key="2">
    <source>
        <dbReference type="EMBL" id="TSH91383.1"/>
    </source>
</evidence>
<organism evidence="2 3">
    <name type="scientific">Verticiella sediminum</name>
    <dbReference type="NCBI Taxonomy" id="1247510"/>
    <lineage>
        <taxon>Bacteria</taxon>
        <taxon>Pseudomonadati</taxon>
        <taxon>Pseudomonadota</taxon>
        <taxon>Betaproteobacteria</taxon>
        <taxon>Burkholderiales</taxon>
        <taxon>Alcaligenaceae</taxon>
        <taxon>Verticiella</taxon>
    </lineage>
</organism>
<gene>
    <name evidence="2" type="ORF">FOZ76_18600</name>
</gene>
<proteinExistence type="predicted"/>
<dbReference type="Gene3D" id="3.40.50.720">
    <property type="entry name" value="NAD(P)-binding Rossmann-like Domain"/>
    <property type="match status" value="1"/>
</dbReference>
<evidence type="ECO:0000259" key="1">
    <source>
        <dbReference type="Pfam" id="PF01370"/>
    </source>
</evidence>
<dbReference type="PANTHER" id="PTHR48079:SF6">
    <property type="entry name" value="NAD(P)-BINDING DOMAIN-CONTAINING PROTEIN-RELATED"/>
    <property type="match status" value="1"/>
</dbReference>
<dbReference type="GO" id="GO:0004029">
    <property type="term" value="F:aldehyde dehydrogenase (NAD+) activity"/>
    <property type="evidence" value="ECO:0007669"/>
    <property type="project" value="TreeGrafter"/>
</dbReference>
<dbReference type="PANTHER" id="PTHR48079">
    <property type="entry name" value="PROTEIN YEEZ"/>
    <property type="match status" value="1"/>
</dbReference>
<evidence type="ECO:0000313" key="3">
    <source>
        <dbReference type="Proteomes" id="UP000318405"/>
    </source>
</evidence>
<dbReference type="OrthoDB" id="9808276at2"/>
<accession>A0A556AET6</accession>
<dbReference type="InterPro" id="IPR036291">
    <property type="entry name" value="NAD(P)-bd_dom_sf"/>
</dbReference>
<dbReference type="Proteomes" id="UP000318405">
    <property type="component" value="Unassembled WGS sequence"/>
</dbReference>
<dbReference type="InterPro" id="IPR001509">
    <property type="entry name" value="Epimerase_deHydtase"/>
</dbReference>